<dbReference type="InterPro" id="IPR009057">
    <property type="entry name" value="Homeodomain-like_sf"/>
</dbReference>
<evidence type="ECO:0000256" key="5">
    <source>
        <dbReference type="PROSITE-ProRule" id="PRU00335"/>
    </source>
</evidence>
<evidence type="ECO:0000256" key="3">
    <source>
        <dbReference type="ARBA" id="ARBA00023125"/>
    </source>
</evidence>
<dbReference type="PRINTS" id="PR00455">
    <property type="entry name" value="HTHTETR"/>
</dbReference>
<dbReference type="GO" id="GO:0003700">
    <property type="term" value="F:DNA-binding transcription factor activity"/>
    <property type="evidence" value="ECO:0007669"/>
    <property type="project" value="TreeGrafter"/>
</dbReference>
<evidence type="ECO:0000313" key="9">
    <source>
        <dbReference type="Proteomes" id="UP000294947"/>
    </source>
</evidence>
<dbReference type="SUPFAM" id="SSF48498">
    <property type="entry name" value="Tetracyclin repressor-like, C-terminal domain"/>
    <property type="match status" value="1"/>
</dbReference>
<reference evidence="8 9" key="1">
    <citation type="submission" date="2019-03" db="EMBL/GenBank/DDBJ databases">
        <title>Draft genome sequences of novel Actinobacteria.</title>
        <authorList>
            <person name="Sahin N."/>
            <person name="Ay H."/>
            <person name="Saygin H."/>
        </authorList>
    </citation>
    <scope>NUCLEOTIDE SEQUENCE [LARGE SCALE GENOMIC DNA]</scope>
    <source>
        <strain evidence="8 9">7K502</strain>
    </source>
</reference>
<dbReference type="InterPro" id="IPR023772">
    <property type="entry name" value="DNA-bd_HTH_TetR-type_CS"/>
</dbReference>
<dbReference type="Pfam" id="PF00440">
    <property type="entry name" value="TetR_N"/>
    <property type="match status" value="1"/>
</dbReference>
<gene>
    <name evidence="8" type="ORF">E1288_30140</name>
</gene>
<dbReference type="PROSITE" id="PS01081">
    <property type="entry name" value="HTH_TETR_1"/>
    <property type="match status" value="1"/>
</dbReference>
<accession>A0A4R4YDL4</accession>
<sequence>MGDPTNLGGHRMGATRKQEISTETRRRLVAAAWELAAEGGSAAMSIQAVAERSGISRGSVSWHFGSKDGLLRAVVEEAFRWGMNFMRERLASAGPGSGVEALIEANFVMMSQPEARIFSTILIEAVSQDSVVRATYAEQYAMLRCFYTDHLRALAAPVTDPDSVAVALLGGTLGINIQHRLDPERLDRRRAVTALESIYAHGLANARSNSPAEP</sequence>
<dbReference type="GO" id="GO:0000976">
    <property type="term" value="F:transcription cis-regulatory region binding"/>
    <property type="evidence" value="ECO:0007669"/>
    <property type="project" value="TreeGrafter"/>
</dbReference>
<feature type="DNA-binding region" description="H-T-H motif" evidence="5">
    <location>
        <begin position="45"/>
        <end position="64"/>
    </location>
</feature>
<dbReference type="AlphaFoldDB" id="A0A4R4YDL4"/>
<keyword evidence="9" id="KW-1185">Reference proteome</keyword>
<organism evidence="8 9">
    <name type="scientific">Saccharopolyspora elongata</name>
    <dbReference type="NCBI Taxonomy" id="2530387"/>
    <lineage>
        <taxon>Bacteria</taxon>
        <taxon>Bacillati</taxon>
        <taxon>Actinomycetota</taxon>
        <taxon>Actinomycetes</taxon>
        <taxon>Pseudonocardiales</taxon>
        <taxon>Pseudonocardiaceae</taxon>
        <taxon>Saccharopolyspora</taxon>
    </lineage>
</organism>
<evidence type="ECO:0000259" key="7">
    <source>
        <dbReference type="PROSITE" id="PS50977"/>
    </source>
</evidence>
<feature type="region of interest" description="Disordered" evidence="6">
    <location>
        <begin position="1"/>
        <end position="21"/>
    </location>
</feature>
<dbReference type="InterPro" id="IPR039538">
    <property type="entry name" value="BetI_C"/>
</dbReference>
<dbReference type="OrthoDB" id="9806334at2"/>
<feature type="domain" description="HTH tetR-type" evidence="7">
    <location>
        <begin position="22"/>
        <end position="82"/>
    </location>
</feature>
<keyword evidence="3 5" id="KW-0238">DNA-binding</keyword>
<dbReference type="SUPFAM" id="SSF46689">
    <property type="entry name" value="Homeodomain-like"/>
    <property type="match status" value="1"/>
</dbReference>
<dbReference type="InterPro" id="IPR050109">
    <property type="entry name" value="HTH-type_TetR-like_transc_reg"/>
</dbReference>
<evidence type="ECO:0000256" key="4">
    <source>
        <dbReference type="ARBA" id="ARBA00023163"/>
    </source>
</evidence>
<protein>
    <submittedName>
        <fullName evidence="8">TetR/AcrR family transcriptional regulator</fullName>
    </submittedName>
</protein>
<evidence type="ECO:0000256" key="1">
    <source>
        <dbReference type="ARBA" id="ARBA00022491"/>
    </source>
</evidence>
<dbReference type="EMBL" id="SMKW01000050">
    <property type="protein sequence ID" value="TDD42190.1"/>
    <property type="molecule type" value="Genomic_DNA"/>
</dbReference>
<dbReference type="PROSITE" id="PS50977">
    <property type="entry name" value="HTH_TETR_2"/>
    <property type="match status" value="1"/>
</dbReference>
<evidence type="ECO:0000256" key="2">
    <source>
        <dbReference type="ARBA" id="ARBA00023015"/>
    </source>
</evidence>
<dbReference type="PANTHER" id="PTHR30055">
    <property type="entry name" value="HTH-TYPE TRANSCRIPTIONAL REGULATOR RUTR"/>
    <property type="match status" value="1"/>
</dbReference>
<keyword evidence="2" id="KW-0805">Transcription regulation</keyword>
<dbReference type="InterPro" id="IPR001647">
    <property type="entry name" value="HTH_TetR"/>
</dbReference>
<dbReference type="PANTHER" id="PTHR30055:SF234">
    <property type="entry name" value="HTH-TYPE TRANSCRIPTIONAL REGULATOR BETI"/>
    <property type="match status" value="1"/>
</dbReference>
<dbReference type="InterPro" id="IPR036271">
    <property type="entry name" value="Tet_transcr_reg_TetR-rel_C_sf"/>
</dbReference>
<dbReference type="Gene3D" id="1.10.357.10">
    <property type="entry name" value="Tetracycline Repressor, domain 2"/>
    <property type="match status" value="1"/>
</dbReference>
<evidence type="ECO:0000256" key="6">
    <source>
        <dbReference type="SAM" id="MobiDB-lite"/>
    </source>
</evidence>
<evidence type="ECO:0000313" key="8">
    <source>
        <dbReference type="EMBL" id="TDD42190.1"/>
    </source>
</evidence>
<dbReference type="Proteomes" id="UP000294947">
    <property type="component" value="Unassembled WGS sequence"/>
</dbReference>
<keyword evidence="4" id="KW-0804">Transcription</keyword>
<proteinExistence type="predicted"/>
<keyword evidence="1" id="KW-0678">Repressor</keyword>
<name>A0A4R4YDL4_9PSEU</name>
<comment type="caution">
    <text evidence="8">The sequence shown here is derived from an EMBL/GenBank/DDBJ whole genome shotgun (WGS) entry which is preliminary data.</text>
</comment>
<dbReference type="Pfam" id="PF13977">
    <property type="entry name" value="TetR_C_6"/>
    <property type="match status" value="1"/>
</dbReference>